<feature type="compositionally biased region" description="Low complexity" evidence="1">
    <location>
        <begin position="145"/>
        <end position="155"/>
    </location>
</feature>
<dbReference type="Proteomes" id="UP000054350">
    <property type="component" value="Unassembled WGS sequence"/>
</dbReference>
<feature type="compositionally biased region" description="Low complexity" evidence="1">
    <location>
        <begin position="336"/>
        <end position="349"/>
    </location>
</feature>
<evidence type="ECO:0000313" key="3">
    <source>
        <dbReference type="Proteomes" id="UP000054350"/>
    </source>
</evidence>
<feature type="compositionally biased region" description="Low complexity" evidence="1">
    <location>
        <begin position="1"/>
        <end position="17"/>
    </location>
</feature>
<dbReference type="OrthoDB" id="5592063at2759"/>
<proteinExistence type="predicted"/>
<protein>
    <submittedName>
        <fullName evidence="2">Uncharacterized protein</fullName>
    </submittedName>
</protein>
<feature type="compositionally biased region" description="Basic and acidic residues" evidence="1">
    <location>
        <begin position="250"/>
        <end position="266"/>
    </location>
</feature>
<feature type="region of interest" description="Disordered" evidence="1">
    <location>
        <begin position="123"/>
        <end position="167"/>
    </location>
</feature>
<feature type="compositionally biased region" description="Low complexity" evidence="1">
    <location>
        <begin position="233"/>
        <end position="242"/>
    </location>
</feature>
<reference evidence="2 3" key="1">
    <citation type="submission" date="2009-11" db="EMBL/GenBank/DDBJ databases">
        <title>Annotation of Allomyces macrogynus ATCC 38327.</title>
        <authorList>
            <consortium name="The Broad Institute Genome Sequencing Platform"/>
            <person name="Russ C."/>
            <person name="Cuomo C."/>
            <person name="Burger G."/>
            <person name="Gray M.W."/>
            <person name="Holland P.W.H."/>
            <person name="King N."/>
            <person name="Lang F.B.F."/>
            <person name="Roger A.J."/>
            <person name="Ruiz-Trillo I."/>
            <person name="Young S.K."/>
            <person name="Zeng Q."/>
            <person name="Gargeya S."/>
            <person name="Fitzgerald M."/>
            <person name="Haas B."/>
            <person name="Abouelleil A."/>
            <person name="Alvarado L."/>
            <person name="Arachchi H.M."/>
            <person name="Berlin A."/>
            <person name="Chapman S.B."/>
            <person name="Gearin G."/>
            <person name="Goldberg J."/>
            <person name="Griggs A."/>
            <person name="Gujja S."/>
            <person name="Hansen M."/>
            <person name="Heiman D."/>
            <person name="Howarth C."/>
            <person name="Larimer J."/>
            <person name="Lui A."/>
            <person name="MacDonald P.J.P."/>
            <person name="McCowen C."/>
            <person name="Montmayeur A."/>
            <person name="Murphy C."/>
            <person name="Neiman D."/>
            <person name="Pearson M."/>
            <person name="Priest M."/>
            <person name="Roberts A."/>
            <person name="Saif S."/>
            <person name="Shea T."/>
            <person name="Sisk P."/>
            <person name="Stolte C."/>
            <person name="Sykes S."/>
            <person name="Wortman J."/>
            <person name="Nusbaum C."/>
            <person name="Birren B."/>
        </authorList>
    </citation>
    <scope>NUCLEOTIDE SEQUENCE [LARGE SCALE GENOMIC DNA]</scope>
    <source>
        <strain evidence="2 3">ATCC 38327</strain>
    </source>
</reference>
<accession>A0A0L0SK22</accession>
<evidence type="ECO:0000313" key="2">
    <source>
        <dbReference type="EMBL" id="KNE62823.1"/>
    </source>
</evidence>
<organism evidence="2 3">
    <name type="scientific">Allomyces macrogynus (strain ATCC 38327)</name>
    <name type="common">Allomyces javanicus var. macrogynus</name>
    <dbReference type="NCBI Taxonomy" id="578462"/>
    <lineage>
        <taxon>Eukaryota</taxon>
        <taxon>Fungi</taxon>
        <taxon>Fungi incertae sedis</taxon>
        <taxon>Blastocladiomycota</taxon>
        <taxon>Blastocladiomycetes</taxon>
        <taxon>Blastocladiales</taxon>
        <taxon>Blastocladiaceae</taxon>
        <taxon>Allomyces</taxon>
    </lineage>
</organism>
<gene>
    <name evidence="2" type="ORF">AMAG_07999</name>
</gene>
<feature type="compositionally biased region" description="Low complexity" evidence="1">
    <location>
        <begin position="304"/>
        <end position="316"/>
    </location>
</feature>
<reference evidence="3" key="2">
    <citation type="submission" date="2009-11" db="EMBL/GenBank/DDBJ databases">
        <title>The Genome Sequence of Allomyces macrogynus strain ATCC 38327.</title>
        <authorList>
            <consortium name="The Broad Institute Genome Sequencing Platform"/>
            <person name="Russ C."/>
            <person name="Cuomo C."/>
            <person name="Shea T."/>
            <person name="Young S.K."/>
            <person name="Zeng Q."/>
            <person name="Koehrsen M."/>
            <person name="Haas B."/>
            <person name="Borodovsky M."/>
            <person name="Guigo R."/>
            <person name="Alvarado L."/>
            <person name="Berlin A."/>
            <person name="Borenstein D."/>
            <person name="Chen Z."/>
            <person name="Engels R."/>
            <person name="Freedman E."/>
            <person name="Gellesch M."/>
            <person name="Goldberg J."/>
            <person name="Griggs A."/>
            <person name="Gujja S."/>
            <person name="Heiman D."/>
            <person name="Hepburn T."/>
            <person name="Howarth C."/>
            <person name="Jen D."/>
            <person name="Larson L."/>
            <person name="Lewis B."/>
            <person name="Mehta T."/>
            <person name="Park D."/>
            <person name="Pearson M."/>
            <person name="Roberts A."/>
            <person name="Saif S."/>
            <person name="Shenoy N."/>
            <person name="Sisk P."/>
            <person name="Stolte C."/>
            <person name="Sykes S."/>
            <person name="Walk T."/>
            <person name="White J."/>
            <person name="Yandava C."/>
            <person name="Burger G."/>
            <person name="Gray M.W."/>
            <person name="Holland P.W.H."/>
            <person name="King N."/>
            <person name="Lang F.B.F."/>
            <person name="Roger A.J."/>
            <person name="Ruiz-Trillo I."/>
            <person name="Lander E."/>
            <person name="Nusbaum C."/>
        </authorList>
    </citation>
    <scope>NUCLEOTIDE SEQUENCE [LARGE SCALE GENOMIC DNA]</scope>
    <source>
        <strain evidence="3">ATCC 38327</strain>
    </source>
</reference>
<keyword evidence="3" id="KW-1185">Reference proteome</keyword>
<dbReference type="VEuPathDB" id="FungiDB:AMAG_07999"/>
<feature type="region of interest" description="Disordered" evidence="1">
    <location>
        <begin position="1"/>
        <end position="20"/>
    </location>
</feature>
<feature type="compositionally biased region" description="Basic and acidic residues" evidence="1">
    <location>
        <begin position="290"/>
        <end position="303"/>
    </location>
</feature>
<feature type="region of interest" description="Disordered" evidence="1">
    <location>
        <begin position="183"/>
        <end position="361"/>
    </location>
</feature>
<feature type="compositionally biased region" description="Low complexity" evidence="1">
    <location>
        <begin position="279"/>
        <end position="289"/>
    </location>
</feature>
<dbReference type="EMBL" id="GG745341">
    <property type="protein sequence ID" value="KNE62823.1"/>
    <property type="molecule type" value="Genomic_DNA"/>
</dbReference>
<dbReference type="AlphaFoldDB" id="A0A0L0SK22"/>
<evidence type="ECO:0000256" key="1">
    <source>
        <dbReference type="SAM" id="MobiDB-lite"/>
    </source>
</evidence>
<sequence>MSSNTTLPAAGAATGPPRRGHAALAEPELLMDLRIRFVEAGDGTGLRVELLEPTMTLSMGLGVQPAPVQSVAAIAPLGGQIDASRPPQGRDMFQQHVNIPAQIKNMLLAQSGGGALLSALAPPVAASPPPSGGLTVTDPAANSTPQLQQEQQRPRGGQGKDSACTAPSFGGVAHPDCVLALPRPDLGTHDQADQTGGWTGLEPRSSARISRPRSRSRGRTSVQVDRTLRNDRSFTQSWSRSPSRSRLRSWSRERPHPRDSVARDENSYVPAHQQRMRTSRSWSRSQSRSCSREREWPRRESRFRTSTSRPARSPARPRTDPSFSAPPSRPTAPVAPDTQTRSSSPSPTTFEFRLSNLSPFETPGDTRRFESLFTSLHSTAKIRRAKGSRAATLQIDLLPDAMPRKVAVQVLRRSGYVIGGLPVRVQPLDPFSQQVAPAVLNLTPLVVYLAVNPPQYPETSSVDLNREIYRAFGLWPYMDRGQRPVPGTRLRYMFLTFDAPRAPKELRHRDEWVAFGCKMRFSRIEDPRAFFTDPKNVFDCCTALVLGDPDLAPLLNEDERIA</sequence>
<name>A0A0L0SK22_ALLM3</name>